<accession>A0A846XR34</accession>
<sequence length="115" mass="12435">MEGAERAVLTALCTGLDALRAECAQWPESRRQLLARIEAEARARRPILHLVAQLLGTSQEETRQMTSGGLAGFGPGRADEESFGCPDRACDQVATTLPAGPLPRCVLTDTSMRRQ</sequence>
<reference evidence="2 3" key="1">
    <citation type="submission" date="2020-04" db="EMBL/GenBank/DDBJ databases">
        <title>MicrobeNet Type strains.</title>
        <authorList>
            <person name="Nicholson A.C."/>
        </authorList>
    </citation>
    <scope>NUCLEOTIDE SEQUENCE [LARGE SCALE GENOMIC DNA]</scope>
    <source>
        <strain evidence="2 3">DSM 45078</strain>
    </source>
</reference>
<evidence type="ECO:0000256" key="1">
    <source>
        <dbReference type="SAM" id="MobiDB-lite"/>
    </source>
</evidence>
<organism evidence="2 3">
    <name type="scientific">Nocardia speluncae</name>
    <dbReference type="NCBI Taxonomy" id="419477"/>
    <lineage>
        <taxon>Bacteria</taxon>
        <taxon>Bacillati</taxon>
        <taxon>Actinomycetota</taxon>
        <taxon>Actinomycetes</taxon>
        <taxon>Mycobacteriales</taxon>
        <taxon>Nocardiaceae</taxon>
        <taxon>Nocardia</taxon>
    </lineage>
</organism>
<proteinExistence type="predicted"/>
<dbReference type="Proteomes" id="UP000565715">
    <property type="component" value="Unassembled WGS sequence"/>
</dbReference>
<name>A0A846XR34_9NOCA</name>
<dbReference type="EMBL" id="JAAXOO010000008">
    <property type="protein sequence ID" value="NKY37230.1"/>
    <property type="molecule type" value="Genomic_DNA"/>
</dbReference>
<evidence type="ECO:0000313" key="2">
    <source>
        <dbReference type="EMBL" id="NKY37230.1"/>
    </source>
</evidence>
<keyword evidence="3" id="KW-1185">Reference proteome</keyword>
<protein>
    <submittedName>
        <fullName evidence="2">Uncharacterized protein</fullName>
    </submittedName>
</protein>
<comment type="caution">
    <text evidence="2">The sequence shown here is derived from an EMBL/GenBank/DDBJ whole genome shotgun (WGS) entry which is preliminary data.</text>
</comment>
<dbReference type="RefSeq" id="WP_068040909.1">
    <property type="nucleotide sequence ID" value="NZ_JAAXOO010000008.1"/>
</dbReference>
<evidence type="ECO:0000313" key="3">
    <source>
        <dbReference type="Proteomes" id="UP000565715"/>
    </source>
</evidence>
<gene>
    <name evidence="2" type="ORF">HGA13_29775</name>
</gene>
<dbReference type="AlphaFoldDB" id="A0A846XR34"/>
<feature type="region of interest" description="Disordered" evidence="1">
    <location>
        <begin position="59"/>
        <end position="78"/>
    </location>
</feature>